<dbReference type="OMA" id="NAYWKSS"/>
<feature type="region of interest" description="Disordered" evidence="1">
    <location>
        <begin position="1"/>
        <end position="81"/>
    </location>
</feature>
<reference evidence="2" key="1">
    <citation type="submission" date="2016-04" db="EMBL/GenBank/DDBJ databases">
        <authorList>
            <person name="Evans L.H."/>
            <person name="Alamgir A."/>
            <person name="Owens N."/>
            <person name="Weber N.D."/>
            <person name="Virtaneva K."/>
            <person name="Barbian K."/>
            <person name="Babar A."/>
            <person name="Rosenke K."/>
        </authorList>
    </citation>
    <scope>NUCLEOTIDE SEQUENCE [LARGE SCALE GENOMIC DNA]</scope>
    <source>
        <strain evidence="2">CBS 101.48</strain>
    </source>
</reference>
<dbReference type="OrthoDB" id="2277186at2759"/>
<feature type="compositionally biased region" description="Polar residues" evidence="1">
    <location>
        <begin position="1"/>
        <end position="11"/>
    </location>
</feature>
<sequence length="233" mass="25406">MTDSSLDMSTASLLSSQQLGDSQHTTDSNGSMYSSLPSLPSLPPIEIDAPYPPSSASSPSSPSSSRESNNTQPPKRPPLRHLMWGHVRSVSSVLIRNMFKDNNLPLVLNILGHWLAARQLWGKSNSSVARYTTAQPSALMTDQFRTIGVLHMALGLLAALALKERRLSTERTALWVLAVAAWTQSLVQGKAYLQSPALYTLKALQEWGALNGVLTVITTVALRNTVRRTGRLF</sequence>
<feature type="compositionally biased region" description="Low complexity" evidence="1">
    <location>
        <begin position="12"/>
        <end position="23"/>
    </location>
</feature>
<feature type="compositionally biased region" description="Low complexity" evidence="1">
    <location>
        <begin position="54"/>
        <end position="65"/>
    </location>
</feature>
<dbReference type="AlphaFoldDB" id="A0A168PIR7"/>
<evidence type="ECO:0000313" key="3">
    <source>
        <dbReference type="Proteomes" id="UP000078561"/>
    </source>
</evidence>
<evidence type="ECO:0000256" key="1">
    <source>
        <dbReference type="SAM" id="MobiDB-lite"/>
    </source>
</evidence>
<keyword evidence="3" id="KW-1185">Reference proteome</keyword>
<accession>A0A168PIR7</accession>
<name>A0A168PIR7_ABSGL</name>
<proteinExistence type="predicted"/>
<gene>
    <name evidence="2" type="primary">ABSGL_08261.1 scaffold 9741</name>
</gene>
<organism evidence="2">
    <name type="scientific">Absidia glauca</name>
    <name type="common">Pin mould</name>
    <dbReference type="NCBI Taxonomy" id="4829"/>
    <lineage>
        <taxon>Eukaryota</taxon>
        <taxon>Fungi</taxon>
        <taxon>Fungi incertae sedis</taxon>
        <taxon>Mucoromycota</taxon>
        <taxon>Mucoromycotina</taxon>
        <taxon>Mucoromycetes</taxon>
        <taxon>Mucorales</taxon>
        <taxon>Cunninghamellaceae</taxon>
        <taxon>Absidia</taxon>
    </lineage>
</organism>
<evidence type="ECO:0000313" key="2">
    <source>
        <dbReference type="EMBL" id="SAM02468.1"/>
    </source>
</evidence>
<dbReference type="InParanoid" id="A0A168PIR7"/>
<dbReference type="EMBL" id="LT553855">
    <property type="protein sequence ID" value="SAM02468.1"/>
    <property type="molecule type" value="Genomic_DNA"/>
</dbReference>
<protein>
    <submittedName>
        <fullName evidence="2">Uncharacterized protein</fullName>
    </submittedName>
</protein>
<dbReference type="Proteomes" id="UP000078561">
    <property type="component" value="Unassembled WGS sequence"/>
</dbReference>